<dbReference type="EMBL" id="JAKXMK010000012">
    <property type="protein sequence ID" value="MCH6167060.1"/>
    <property type="molecule type" value="Genomic_DNA"/>
</dbReference>
<comment type="caution">
    <text evidence="1">The sequence shown here is derived from an EMBL/GenBank/DDBJ whole genome shotgun (WGS) entry which is preliminary data.</text>
</comment>
<dbReference type="Proteomes" id="UP001299970">
    <property type="component" value="Unassembled WGS sequence"/>
</dbReference>
<evidence type="ECO:0000313" key="1">
    <source>
        <dbReference type="EMBL" id="MCH6167060.1"/>
    </source>
</evidence>
<protein>
    <submittedName>
        <fullName evidence="1">Uncharacterized protein</fullName>
    </submittedName>
</protein>
<sequence length="216" mass="24133">MDWEQRVDLDGLRGDRLRRLRGQLEKPELGAVLAFDFTNIRYMTATHIGTWAIDKLIRFSLLVRGGEPIVWDFGSAARHHQLYAPWLDYSGAQVEDPHAPHHGATPLNPSGARAGISTLREREDHALLEHLRVLQRHQPGEDRLLPDRQPYPVPVLQGERGLLVREAELLGRGPDRHHVRGGGTGPHQGDRLVHVLAAPRVRVSLGGEALPTANVR</sequence>
<reference evidence="1 2" key="1">
    <citation type="submission" date="2022-03" db="EMBL/GenBank/DDBJ databases">
        <title>Pseudonocardia alaer sp. nov., a novel actinomycete isolated from reed forest soil.</title>
        <authorList>
            <person name="Wang L."/>
        </authorList>
    </citation>
    <scope>NUCLEOTIDE SEQUENCE [LARGE SCALE GENOMIC DNA]</scope>
    <source>
        <strain evidence="1 2">Y-16303</strain>
    </source>
</reference>
<keyword evidence="2" id="KW-1185">Reference proteome</keyword>
<accession>A0ABS9TEV2</accession>
<organism evidence="1 2">
    <name type="scientific">Pseudonocardia alaniniphila</name>
    <dbReference type="NCBI Taxonomy" id="75291"/>
    <lineage>
        <taxon>Bacteria</taxon>
        <taxon>Bacillati</taxon>
        <taxon>Actinomycetota</taxon>
        <taxon>Actinomycetes</taxon>
        <taxon>Pseudonocardiales</taxon>
        <taxon>Pseudonocardiaceae</taxon>
        <taxon>Pseudonocardia</taxon>
    </lineage>
</organism>
<dbReference type="InterPro" id="IPR029149">
    <property type="entry name" value="Creatin/AminoP/Spt16_N"/>
</dbReference>
<name>A0ABS9TEV2_9PSEU</name>
<dbReference type="Gene3D" id="3.40.350.10">
    <property type="entry name" value="Creatinase/prolidase N-terminal domain"/>
    <property type="match status" value="1"/>
</dbReference>
<proteinExistence type="predicted"/>
<evidence type="ECO:0000313" key="2">
    <source>
        <dbReference type="Proteomes" id="UP001299970"/>
    </source>
</evidence>
<gene>
    <name evidence="1" type="ORF">MMF94_15340</name>
</gene>